<gene>
    <name evidence="3" type="ORF">E6K76_09695</name>
</gene>
<evidence type="ECO:0000313" key="3">
    <source>
        <dbReference type="EMBL" id="TMQ57738.1"/>
    </source>
</evidence>
<dbReference type="AlphaFoldDB" id="A0A538T288"/>
<dbReference type="SUPFAM" id="SSF53807">
    <property type="entry name" value="Helical backbone' metal receptor"/>
    <property type="match status" value="1"/>
</dbReference>
<evidence type="ECO:0000259" key="2">
    <source>
        <dbReference type="PROSITE" id="PS50983"/>
    </source>
</evidence>
<dbReference type="Gene3D" id="3.40.50.1980">
    <property type="entry name" value="Nitrogenase molybdenum iron protein domain"/>
    <property type="match status" value="2"/>
</dbReference>
<dbReference type="InterPro" id="IPR051030">
    <property type="entry name" value="Vitamin_B12-ABC_binding"/>
</dbReference>
<proteinExistence type="predicted"/>
<dbReference type="CDD" id="cd01144">
    <property type="entry name" value="BtuF"/>
    <property type="match status" value="1"/>
</dbReference>
<dbReference type="InterPro" id="IPR002491">
    <property type="entry name" value="ABC_transptr_periplasmic_BD"/>
</dbReference>
<evidence type="ECO:0000313" key="4">
    <source>
        <dbReference type="Proteomes" id="UP000316852"/>
    </source>
</evidence>
<accession>A0A538T288</accession>
<dbReference type="PROSITE" id="PS50983">
    <property type="entry name" value="FE_B12_PBP"/>
    <property type="match status" value="1"/>
</dbReference>
<dbReference type="EMBL" id="VBOW01000055">
    <property type="protein sequence ID" value="TMQ57738.1"/>
    <property type="molecule type" value="Genomic_DNA"/>
</dbReference>
<feature type="region of interest" description="Disordered" evidence="1">
    <location>
        <begin position="292"/>
        <end position="318"/>
    </location>
</feature>
<dbReference type="PANTHER" id="PTHR42860">
    <property type="entry name" value="VITAMIN B12-BINDING PROTEIN"/>
    <property type="match status" value="1"/>
</dbReference>
<protein>
    <submittedName>
        <fullName evidence="3">Cobalamin-binding protein</fullName>
    </submittedName>
</protein>
<feature type="domain" description="Fe/B12 periplasmic-binding" evidence="2">
    <location>
        <begin position="2"/>
        <end position="289"/>
    </location>
</feature>
<dbReference type="Proteomes" id="UP000316852">
    <property type="component" value="Unassembled WGS sequence"/>
</dbReference>
<sequence>MRIVSLLPSATEIVAILGLQDELVGVTHECDYPPGVERLPKVTRTLIPADAPSAEIDRLVRERLRSARALYTLDLPVLEELRPDLIVTQALCDVCAVAEEEVRAAACGLPGNPRVLNLEPMSLSQVLDSIREVGTAAGIDRRAESVLDDLTARIQAVSARTARLVRRPRVAFLEWLDPPFSSGHWTPELVRLAGGIDVVGREGEPSRTLGWAEIVDRQPEVVFIACCGFSVERTLVDLPLLRSVEGWEDLPAVRSGRVYVTSGSHYFSRPGPRLVDSLEILANALHPEAHGLPAGLPPAQRVGGSKPDPARLTGARPS</sequence>
<dbReference type="Pfam" id="PF01497">
    <property type="entry name" value="Peripla_BP_2"/>
    <property type="match status" value="1"/>
</dbReference>
<reference evidence="3 4" key="1">
    <citation type="journal article" date="2019" name="Nat. Microbiol.">
        <title>Mediterranean grassland soil C-N compound turnover is dependent on rainfall and depth, and is mediated by genomically divergent microorganisms.</title>
        <authorList>
            <person name="Diamond S."/>
            <person name="Andeer P.F."/>
            <person name="Li Z."/>
            <person name="Crits-Christoph A."/>
            <person name="Burstein D."/>
            <person name="Anantharaman K."/>
            <person name="Lane K.R."/>
            <person name="Thomas B.C."/>
            <person name="Pan C."/>
            <person name="Northen T.R."/>
            <person name="Banfield J.F."/>
        </authorList>
    </citation>
    <scope>NUCLEOTIDE SEQUENCE [LARGE SCALE GENOMIC DNA]</scope>
    <source>
        <strain evidence="3">WS_6</strain>
    </source>
</reference>
<evidence type="ECO:0000256" key="1">
    <source>
        <dbReference type="SAM" id="MobiDB-lite"/>
    </source>
</evidence>
<name>A0A538T288_UNCEI</name>
<dbReference type="PANTHER" id="PTHR42860:SF1">
    <property type="entry name" value="VITAMIN B12-BINDING PROTEIN"/>
    <property type="match status" value="1"/>
</dbReference>
<organism evidence="3 4">
    <name type="scientific">Eiseniibacteriota bacterium</name>
    <dbReference type="NCBI Taxonomy" id="2212470"/>
    <lineage>
        <taxon>Bacteria</taxon>
        <taxon>Candidatus Eiseniibacteriota</taxon>
    </lineage>
</organism>
<comment type="caution">
    <text evidence="3">The sequence shown here is derived from an EMBL/GenBank/DDBJ whole genome shotgun (WGS) entry which is preliminary data.</text>
</comment>